<keyword evidence="4" id="KW-1185">Reference proteome</keyword>
<evidence type="ECO:0000313" key="3">
    <source>
        <dbReference type="EMBL" id="NHB90747.1"/>
    </source>
</evidence>
<feature type="domain" description="DNA circulation N-terminal" evidence="2">
    <location>
        <begin position="7"/>
        <end position="91"/>
    </location>
</feature>
<accession>A0A7X5QAL2</accession>
<gene>
    <name evidence="3" type="ORF">C5469_00875</name>
</gene>
<proteinExistence type="predicted"/>
<reference evidence="3 4" key="1">
    <citation type="submission" date="2018-02" db="EMBL/GenBank/DDBJ databases">
        <authorList>
            <person name="Machado R.A."/>
        </authorList>
    </citation>
    <scope>NUCLEOTIDE SEQUENCE [LARGE SCALE GENOMIC DNA]</scope>
    <source>
        <strain evidence="3 4">DSM 19724</strain>
    </source>
</reference>
<dbReference type="Pfam" id="PF07157">
    <property type="entry name" value="DNA_circ_N"/>
    <property type="match status" value="1"/>
</dbReference>
<dbReference type="EMBL" id="PUJW01000001">
    <property type="protein sequence ID" value="NHB90747.1"/>
    <property type="molecule type" value="Genomic_DNA"/>
</dbReference>
<protein>
    <submittedName>
        <fullName evidence="3">Multidrug DMT transporter permease</fullName>
    </submittedName>
</protein>
<feature type="region of interest" description="Disordered" evidence="1">
    <location>
        <begin position="238"/>
        <end position="267"/>
    </location>
</feature>
<name>A0A7X5QAL2_9GAMM</name>
<dbReference type="RefSeq" id="WP_166301037.1">
    <property type="nucleotide sequence ID" value="NZ_CAWPIB010000001.1"/>
</dbReference>
<dbReference type="InterPro" id="IPR009826">
    <property type="entry name" value="DNA_circ_N"/>
</dbReference>
<evidence type="ECO:0000259" key="2">
    <source>
        <dbReference type="Pfam" id="PF07157"/>
    </source>
</evidence>
<evidence type="ECO:0000313" key="4">
    <source>
        <dbReference type="Proteomes" id="UP000591844"/>
    </source>
</evidence>
<evidence type="ECO:0000256" key="1">
    <source>
        <dbReference type="SAM" id="MobiDB-lite"/>
    </source>
</evidence>
<sequence>MSWRDDLQDAAFRGVKFDVLNTQDSIARDHEDHEYPFMDGATVMDLGRKARNFRLSAFLWGDRYKRQLDALIKVLDTPGTGELIHPIYGSIPKAQCIEYQIQHEAEGVDACNVELVFLESTTGTQLHGSAHPEQLGDSLFDNITELTERASDLFEQVMAPVHKNMRYLAKGKAALSGMLNTLTLMRGEISSVVSQGIDYLNYPRAFVHDLQSILDVRTGGIGDLLNLKFPGVINLGRSGRSSGSRDSSDSPAYSARQSASRRQNEGYLPGRTTTAAVLSQGISATTLLSAWGDSVAVIHQLTALPAALVQRDMAAPVPMPVDASLADVRDLGVLYQVMAAGELASLATAILSDEVQPDQLSPDDITSIINTVRTAILTAMVEVRTQYQPSTQRMSEDSEPVGLLWRGVVSQLKLIALELQTLAIIVMNRRPPLTRRTVTSSTTNLYLLAHEWYGDYRRAAELARLNPWLRDPNAIKTGDILNAYTR</sequence>
<comment type="caution">
    <text evidence="3">The sequence shown here is derived from an EMBL/GenBank/DDBJ whole genome shotgun (WGS) entry which is preliminary data.</text>
</comment>
<organism evidence="3 4">
    <name type="scientific">Photorhabdus cinerea</name>
    <dbReference type="NCBI Taxonomy" id="471575"/>
    <lineage>
        <taxon>Bacteria</taxon>
        <taxon>Pseudomonadati</taxon>
        <taxon>Pseudomonadota</taxon>
        <taxon>Gammaproteobacteria</taxon>
        <taxon>Enterobacterales</taxon>
        <taxon>Morganellaceae</taxon>
        <taxon>Photorhabdus</taxon>
    </lineage>
</organism>
<dbReference type="Proteomes" id="UP000591844">
    <property type="component" value="Unassembled WGS sequence"/>
</dbReference>
<dbReference type="AlphaFoldDB" id="A0A7X5QAL2"/>